<proteinExistence type="predicted"/>
<dbReference type="GO" id="GO:0005634">
    <property type="term" value="C:nucleus"/>
    <property type="evidence" value="ECO:0007669"/>
    <property type="project" value="TreeGrafter"/>
</dbReference>
<dbReference type="GO" id="GO:0070063">
    <property type="term" value="F:RNA polymerase binding"/>
    <property type="evidence" value="ECO:0007669"/>
    <property type="project" value="InterPro"/>
</dbReference>
<dbReference type="PANTHER" id="PTHR15377">
    <property type="entry name" value="TRANSCRIPTION ELONGATION REGULATOR 1"/>
    <property type="match status" value="1"/>
</dbReference>
<dbReference type="SUPFAM" id="SSF51045">
    <property type="entry name" value="WW domain"/>
    <property type="match status" value="1"/>
</dbReference>
<reference evidence="4 5" key="1">
    <citation type="journal article" date="2017" name="Genome Biol. Evol.">
        <title>Phytophthora megakarya and P. palmivora, closely related causal agents of cacao black pod rot, underwent increases in genome sizes and gene numbers by different mechanisms.</title>
        <authorList>
            <person name="Ali S.S."/>
            <person name="Shao J."/>
            <person name="Lary D.J."/>
            <person name="Kronmiller B."/>
            <person name="Shen D."/>
            <person name="Strem M.D."/>
            <person name="Amoako-Attah I."/>
            <person name="Akrofi A.Y."/>
            <person name="Begoude B.A."/>
            <person name="Ten Hoopen G.M."/>
            <person name="Coulibaly K."/>
            <person name="Kebe B.I."/>
            <person name="Melnick R.L."/>
            <person name="Guiltinan M.J."/>
            <person name="Tyler B.M."/>
            <person name="Meinhardt L.W."/>
            <person name="Bailey B.A."/>
        </authorList>
    </citation>
    <scope>NUCLEOTIDE SEQUENCE [LARGE SCALE GENOMIC DNA]</scope>
    <source>
        <strain evidence="5">sbr112.9</strain>
    </source>
</reference>
<keyword evidence="5" id="KW-1185">Reference proteome</keyword>
<evidence type="ECO:0000313" key="5">
    <source>
        <dbReference type="Proteomes" id="UP000237271"/>
    </source>
</evidence>
<dbReference type="Pfam" id="PF00397">
    <property type="entry name" value="WW"/>
    <property type="match status" value="1"/>
</dbReference>
<dbReference type="GO" id="GO:0003712">
    <property type="term" value="F:transcription coregulator activity"/>
    <property type="evidence" value="ECO:0007669"/>
    <property type="project" value="TreeGrafter"/>
</dbReference>
<evidence type="ECO:0000259" key="3">
    <source>
        <dbReference type="PROSITE" id="PS50020"/>
    </source>
</evidence>
<dbReference type="InterPro" id="IPR045148">
    <property type="entry name" value="TCRG1-like"/>
</dbReference>
<dbReference type="Proteomes" id="UP000237271">
    <property type="component" value="Unassembled WGS sequence"/>
</dbReference>
<comment type="caution">
    <text evidence="4">The sequence shown here is derived from an EMBL/GenBank/DDBJ whole genome shotgun (WGS) entry which is preliminary data.</text>
</comment>
<dbReference type="AlphaFoldDB" id="A0A2P4XSC5"/>
<evidence type="ECO:0000313" key="4">
    <source>
        <dbReference type="EMBL" id="POM68460.1"/>
    </source>
</evidence>
<dbReference type="EMBL" id="NCKW01008199">
    <property type="protein sequence ID" value="POM68460.1"/>
    <property type="molecule type" value="Genomic_DNA"/>
</dbReference>
<dbReference type="OrthoDB" id="410044at2759"/>
<dbReference type="InterPro" id="IPR001202">
    <property type="entry name" value="WW_dom"/>
</dbReference>
<dbReference type="SMART" id="SM00456">
    <property type="entry name" value="WW"/>
    <property type="match status" value="1"/>
</dbReference>
<feature type="domain" description="WW" evidence="3">
    <location>
        <begin position="15"/>
        <end position="48"/>
    </location>
</feature>
<organism evidence="4 5">
    <name type="scientific">Phytophthora palmivora</name>
    <dbReference type="NCBI Taxonomy" id="4796"/>
    <lineage>
        <taxon>Eukaryota</taxon>
        <taxon>Sar</taxon>
        <taxon>Stramenopiles</taxon>
        <taxon>Oomycota</taxon>
        <taxon>Peronosporomycetes</taxon>
        <taxon>Peronosporales</taxon>
        <taxon>Peronosporaceae</taxon>
        <taxon>Phytophthora</taxon>
    </lineage>
</organism>
<feature type="region of interest" description="Disordered" evidence="2">
    <location>
        <begin position="1"/>
        <end position="30"/>
    </location>
</feature>
<keyword evidence="1" id="KW-0677">Repeat</keyword>
<dbReference type="CDD" id="cd00201">
    <property type="entry name" value="WW"/>
    <property type="match status" value="1"/>
</dbReference>
<dbReference type="InterPro" id="IPR036020">
    <property type="entry name" value="WW_dom_sf"/>
</dbReference>
<sequence>MADQVDPSAGVEAQAPSSSQWSEHNAPNGRKYYYNAVTGESTWERQLTLLISQSGGDGGSTSRDAS</sequence>
<dbReference type="Gene3D" id="2.20.70.10">
    <property type="match status" value="1"/>
</dbReference>
<dbReference type="PROSITE" id="PS50020">
    <property type="entry name" value="WW_DOMAIN_2"/>
    <property type="match status" value="1"/>
</dbReference>
<name>A0A2P4XSC5_9STRA</name>
<accession>A0A2P4XSC5</accession>
<dbReference type="PANTHER" id="PTHR15377:SF3">
    <property type="entry name" value="WW DOMAIN-CONTAINING PROTEIN"/>
    <property type="match status" value="1"/>
</dbReference>
<evidence type="ECO:0000256" key="1">
    <source>
        <dbReference type="ARBA" id="ARBA00022737"/>
    </source>
</evidence>
<evidence type="ECO:0000256" key="2">
    <source>
        <dbReference type="SAM" id="MobiDB-lite"/>
    </source>
</evidence>
<feature type="compositionally biased region" description="Polar residues" evidence="2">
    <location>
        <begin position="15"/>
        <end position="25"/>
    </location>
</feature>
<gene>
    <name evidence="4" type="ORF">PHPALM_15377</name>
</gene>
<protein>
    <submittedName>
        <fullName evidence="4">CUG-BP-and ETR-3-like factor</fullName>
    </submittedName>
</protein>